<evidence type="ECO:0000313" key="3">
    <source>
        <dbReference type="Proteomes" id="UP000292235"/>
    </source>
</evidence>
<protein>
    <recommendedName>
        <fullName evidence="4">Asp23/Gls24 family envelope stress response protein</fullName>
    </recommendedName>
</protein>
<accession>A0A4P6Q1W8</accession>
<dbReference type="KEGG" id="strr:EKD16_04535"/>
<proteinExistence type="predicted"/>
<dbReference type="EMBL" id="CP036455">
    <property type="protein sequence ID" value="QBI52714.1"/>
    <property type="molecule type" value="Genomic_DNA"/>
</dbReference>
<evidence type="ECO:0000256" key="1">
    <source>
        <dbReference type="SAM" id="MobiDB-lite"/>
    </source>
</evidence>
<dbReference type="OrthoDB" id="5192951at2"/>
<organism evidence="2 3">
    <name type="scientific">Streptomonospora litoralis</name>
    <dbReference type="NCBI Taxonomy" id="2498135"/>
    <lineage>
        <taxon>Bacteria</taxon>
        <taxon>Bacillati</taxon>
        <taxon>Actinomycetota</taxon>
        <taxon>Actinomycetes</taxon>
        <taxon>Streptosporangiales</taxon>
        <taxon>Nocardiopsidaceae</taxon>
        <taxon>Streptomonospora</taxon>
    </lineage>
</organism>
<dbReference type="AlphaFoldDB" id="A0A4P6Q1W8"/>
<evidence type="ECO:0000313" key="2">
    <source>
        <dbReference type="EMBL" id="QBI52714.1"/>
    </source>
</evidence>
<keyword evidence="3" id="KW-1185">Reference proteome</keyword>
<feature type="region of interest" description="Disordered" evidence="1">
    <location>
        <begin position="1"/>
        <end position="20"/>
    </location>
</feature>
<evidence type="ECO:0008006" key="4">
    <source>
        <dbReference type="Google" id="ProtNLM"/>
    </source>
</evidence>
<reference evidence="2 3" key="1">
    <citation type="submission" date="2019-02" db="EMBL/GenBank/DDBJ databases">
        <authorList>
            <person name="Khodamoradi S."/>
            <person name="Hahnke R.L."/>
            <person name="Kaempfer P."/>
            <person name="Schumann P."/>
            <person name="Rohde M."/>
            <person name="Steinert M."/>
            <person name="Luzhetskyy A."/>
            <person name="Wink J."/>
            <person name="Ruckert C."/>
        </authorList>
    </citation>
    <scope>NUCLEOTIDE SEQUENCE [LARGE SCALE GENOMIC DNA]</scope>
    <source>
        <strain evidence="2 3">M2</strain>
    </source>
</reference>
<dbReference type="RefSeq" id="WP_131097218.1">
    <property type="nucleotide sequence ID" value="NZ_CP036455.1"/>
</dbReference>
<gene>
    <name evidence="2" type="ORF">EKD16_04535</name>
</gene>
<dbReference type="Proteomes" id="UP000292235">
    <property type="component" value="Chromosome"/>
</dbReference>
<name>A0A4P6Q1W8_9ACTN</name>
<sequence length="114" mass="11244">MTADDEAGPRPPADDAAAEARRIAERVRGVPGVVRLSAGPFGTVATPGPGGRVDGVAVRGSGVEVGVVVLLGRPIPDVADEVRETVLAAVGGGGGREVHVSVEDLAEEGSGVAT</sequence>